<accession>A0A2N6VAM0</accession>
<reference evidence="1" key="1">
    <citation type="journal article" date="2022" name="J Glob Antimicrob Resist">
        <title>Comparative analysis of IMP-4- and OXA-58-containing plasmids of three carbapenemase-producing Acinetobacter ursingii strains in the Netherlands.</title>
        <authorList>
            <person name="Hendrickx A.P.A."/>
            <person name="Schade R.P."/>
            <person name="Landman F."/>
            <person name="Bosch T."/>
            <person name="Schouls L.M."/>
            <person name="van Dijk K."/>
        </authorList>
    </citation>
    <scope>NUCLEOTIDE SEQUENCE</scope>
    <source>
        <strain evidence="1">RIVM_C010559</strain>
        <strain evidence="2">RIVM_C010761</strain>
    </source>
</reference>
<evidence type="ECO:0000313" key="2">
    <source>
        <dbReference type="EMBL" id="UYF76530.1"/>
    </source>
</evidence>
<evidence type="ECO:0000313" key="1">
    <source>
        <dbReference type="EMBL" id="UYF70705.1"/>
    </source>
</evidence>
<name>A0A2N6VAM0_9GAMM</name>
<evidence type="ECO:0000313" key="3">
    <source>
        <dbReference type="Proteomes" id="UP001164064"/>
    </source>
</evidence>
<dbReference type="EMBL" id="CP089051">
    <property type="protein sequence ID" value="UYF70705.1"/>
    <property type="molecule type" value="Genomic_DNA"/>
</dbReference>
<protein>
    <submittedName>
        <fullName evidence="1">Uncharacterized protein</fullName>
    </submittedName>
</protein>
<dbReference type="Proteomes" id="UP001164064">
    <property type="component" value="Chromosome"/>
</dbReference>
<gene>
    <name evidence="2" type="ORF">LSO58_06555</name>
    <name evidence="1" type="ORF">LSO60_10450</name>
</gene>
<sequence length="75" mass="8491">MNQKTLNQRGVLMTGLLAWSYLHAIDFSALSKRKANQTIRHQSCNQGAVLFLRFFYGITHAMGKIIGHCLKKGKK</sequence>
<dbReference type="EMBL" id="CP089044">
    <property type="protein sequence ID" value="UYF76530.1"/>
    <property type="molecule type" value="Genomic_DNA"/>
</dbReference>
<proteinExistence type="predicted"/>
<dbReference type="AlphaFoldDB" id="A0A2N6VAM0"/>
<dbReference type="RefSeq" id="WP_004988669.1">
    <property type="nucleotide sequence ID" value="NZ_AP018824.1"/>
</dbReference>
<organism evidence="1 3">
    <name type="scientific">Acinetobacter ursingii</name>
    <dbReference type="NCBI Taxonomy" id="108980"/>
    <lineage>
        <taxon>Bacteria</taxon>
        <taxon>Pseudomonadati</taxon>
        <taxon>Pseudomonadota</taxon>
        <taxon>Gammaproteobacteria</taxon>
        <taxon>Moraxellales</taxon>
        <taxon>Moraxellaceae</taxon>
        <taxon>Acinetobacter</taxon>
    </lineage>
</organism>
<dbReference type="Proteomes" id="UP001164081">
    <property type="component" value="Chromosome"/>
</dbReference>